<feature type="transmembrane region" description="Helical" evidence="8">
    <location>
        <begin position="179"/>
        <end position="206"/>
    </location>
</feature>
<organism evidence="9 10">
    <name type="scientific">Kitasatospora cystarginea</name>
    <dbReference type="NCBI Taxonomy" id="58350"/>
    <lineage>
        <taxon>Bacteria</taxon>
        <taxon>Bacillati</taxon>
        <taxon>Actinomycetota</taxon>
        <taxon>Actinomycetes</taxon>
        <taxon>Kitasatosporales</taxon>
        <taxon>Streptomycetaceae</taxon>
        <taxon>Kitasatospora</taxon>
    </lineage>
</organism>
<accession>A0ABN3ERG4</accession>
<evidence type="ECO:0000256" key="8">
    <source>
        <dbReference type="SAM" id="Phobius"/>
    </source>
</evidence>
<protein>
    <submittedName>
        <fullName evidence="9">MFS transporter</fullName>
    </submittedName>
</protein>
<evidence type="ECO:0000256" key="7">
    <source>
        <dbReference type="SAM" id="MobiDB-lite"/>
    </source>
</evidence>
<feature type="transmembrane region" description="Helical" evidence="8">
    <location>
        <begin position="331"/>
        <end position="350"/>
    </location>
</feature>
<evidence type="ECO:0000256" key="5">
    <source>
        <dbReference type="ARBA" id="ARBA00022989"/>
    </source>
</evidence>
<evidence type="ECO:0000313" key="9">
    <source>
        <dbReference type="EMBL" id="GAA2266967.1"/>
    </source>
</evidence>
<gene>
    <name evidence="9" type="ORF">GCM10010430_60140</name>
</gene>
<keyword evidence="3" id="KW-1003">Cell membrane</keyword>
<keyword evidence="5 8" id="KW-1133">Transmembrane helix</keyword>
<evidence type="ECO:0000313" key="10">
    <source>
        <dbReference type="Proteomes" id="UP001500305"/>
    </source>
</evidence>
<keyword evidence="4 8" id="KW-0812">Transmembrane</keyword>
<evidence type="ECO:0000256" key="6">
    <source>
        <dbReference type="ARBA" id="ARBA00023136"/>
    </source>
</evidence>
<proteinExistence type="predicted"/>
<name>A0ABN3ERG4_9ACTN</name>
<evidence type="ECO:0000256" key="3">
    <source>
        <dbReference type="ARBA" id="ARBA00022475"/>
    </source>
</evidence>
<comment type="caution">
    <text evidence="9">The sequence shown here is derived from an EMBL/GenBank/DDBJ whole genome shotgun (WGS) entry which is preliminary data.</text>
</comment>
<dbReference type="Gene3D" id="1.20.1250.20">
    <property type="entry name" value="MFS general substrate transporter like domains"/>
    <property type="match status" value="2"/>
</dbReference>
<feature type="transmembrane region" description="Helical" evidence="8">
    <location>
        <begin position="107"/>
        <end position="133"/>
    </location>
</feature>
<keyword evidence="6 8" id="KW-0472">Membrane</keyword>
<feature type="compositionally biased region" description="Basic residues" evidence="7">
    <location>
        <begin position="7"/>
        <end position="18"/>
    </location>
</feature>
<dbReference type="Proteomes" id="UP001500305">
    <property type="component" value="Unassembled WGS sequence"/>
</dbReference>
<dbReference type="PANTHER" id="PTHR23513">
    <property type="entry name" value="INTEGRAL MEMBRANE EFFLUX PROTEIN-RELATED"/>
    <property type="match status" value="1"/>
</dbReference>
<feature type="transmembrane region" description="Helical" evidence="8">
    <location>
        <begin position="40"/>
        <end position="57"/>
    </location>
</feature>
<keyword evidence="2" id="KW-0813">Transport</keyword>
<feature type="transmembrane region" description="Helical" evidence="8">
    <location>
        <begin position="274"/>
        <end position="295"/>
    </location>
</feature>
<feature type="transmembrane region" description="Helical" evidence="8">
    <location>
        <begin position="392"/>
        <end position="411"/>
    </location>
</feature>
<feature type="transmembrane region" description="Helical" evidence="8">
    <location>
        <begin position="307"/>
        <end position="325"/>
    </location>
</feature>
<feature type="transmembrane region" description="Helical" evidence="8">
    <location>
        <begin position="241"/>
        <end position="262"/>
    </location>
</feature>
<dbReference type="SUPFAM" id="SSF103473">
    <property type="entry name" value="MFS general substrate transporter"/>
    <property type="match status" value="1"/>
</dbReference>
<dbReference type="InterPro" id="IPR036259">
    <property type="entry name" value="MFS_trans_sf"/>
</dbReference>
<feature type="region of interest" description="Disordered" evidence="7">
    <location>
        <begin position="1"/>
        <end position="20"/>
    </location>
</feature>
<dbReference type="RefSeq" id="WP_344639669.1">
    <property type="nucleotide sequence ID" value="NZ_BAAATR010000034.1"/>
</dbReference>
<keyword evidence="10" id="KW-1185">Reference proteome</keyword>
<dbReference type="EMBL" id="BAAATR010000034">
    <property type="protein sequence ID" value="GAA2266967.1"/>
    <property type="molecule type" value="Genomic_DNA"/>
</dbReference>
<sequence length="437" mass="44892">MALPHGPGRKCSNRKGRLRVPPSAEGDWLLRCYVLRATDALASAVIMYAVPLLVLTLTHSPTWTGLAFLLEWVPRLVAITGAGPLIDRYSPQSAVLGTSLMRTTISLATIVGLAAGAGSWIVITFGVACSVIAQGSFLACESLGGEASRRAGDQAHRVQAVMTGIDQAGLLLSPLIGGLLLLAGPALLLATVAILSTVTATVALTVHAERPRLRLADTTPVGSLFAGLPAGLGVIRRTPALAWLVLALAATNLAVGLLQVSAPITVTRHLHHSTAAVGLVWSIAAAASLAAVAYARRAIDRHGLFRVGAISAAVICAATLASALAPTLATYATAVATLMAADGAATVVLRTARARLIPERRFAAALATTVLLVLAPLPLAGLLVALWPTAHLQALVVIAALGVSAATAACLRGLHEHRDAWDPADEDTKTIPLIRAA</sequence>
<comment type="subcellular location">
    <subcellularLocation>
        <location evidence="1">Cell inner membrane</location>
        <topology evidence="1">Multi-pass membrane protein</topology>
    </subcellularLocation>
</comment>
<dbReference type="InterPro" id="IPR011701">
    <property type="entry name" value="MFS"/>
</dbReference>
<feature type="transmembrane region" description="Helical" evidence="8">
    <location>
        <begin position="362"/>
        <end position="386"/>
    </location>
</feature>
<dbReference type="Pfam" id="PF07690">
    <property type="entry name" value="MFS_1"/>
    <property type="match status" value="1"/>
</dbReference>
<evidence type="ECO:0000256" key="2">
    <source>
        <dbReference type="ARBA" id="ARBA00022448"/>
    </source>
</evidence>
<dbReference type="PANTHER" id="PTHR23513:SF9">
    <property type="entry name" value="ENTEROBACTIN EXPORTER ENTS"/>
    <property type="match status" value="1"/>
</dbReference>
<evidence type="ECO:0000256" key="1">
    <source>
        <dbReference type="ARBA" id="ARBA00004429"/>
    </source>
</evidence>
<reference evidence="9 10" key="1">
    <citation type="journal article" date="2019" name="Int. J. Syst. Evol. Microbiol.">
        <title>The Global Catalogue of Microorganisms (GCM) 10K type strain sequencing project: providing services to taxonomists for standard genome sequencing and annotation.</title>
        <authorList>
            <consortium name="The Broad Institute Genomics Platform"/>
            <consortium name="The Broad Institute Genome Sequencing Center for Infectious Disease"/>
            <person name="Wu L."/>
            <person name="Ma J."/>
        </authorList>
    </citation>
    <scope>NUCLEOTIDE SEQUENCE [LARGE SCALE GENOMIC DNA]</scope>
    <source>
        <strain evidence="9 10">JCM 7356</strain>
    </source>
</reference>
<evidence type="ECO:0000256" key="4">
    <source>
        <dbReference type="ARBA" id="ARBA00022692"/>
    </source>
</evidence>